<feature type="transmembrane region" description="Helical" evidence="7">
    <location>
        <begin position="310"/>
        <end position="333"/>
    </location>
</feature>
<evidence type="ECO:0000256" key="6">
    <source>
        <dbReference type="ARBA" id="ARBA00023201"/>
    </source>
</evidence>
<dbReference type="InterPro" id="IPR004670">
    <property type="entry name" value="NhaA"/>
</dbReference>
<evidence type="ECO:0000256" key="2">
    <source>
        <dbReference type="ARBA" id="ARBA00022475"/>
    </source>
</evidence>
<evidence type="ECO:0000256" key="4">
    <source>
        <dbReference type="ARBA" id="ARBA00022989"/>
    </source>
</evidence>
<dbReference type="Pfam" id="PF06965">
    <property type="entry name" value="Na_H_antiport_1"/>
    <property type="match status" value="1"/>
</dbReference>
<feature type="transmembrane region" description="Helical" evidence="7">
    <location>
        <begin position="353"/>
        <end position="375"/>
    </location>
</feature>
<comment type="catalytic activity">
    <reaction evidence="7">
        <text>Na(+)(in) + 2 H(+)(out) = Na(+)(out) + 2 H(+)(in)</text>
        <dbReference type="Rhea" id="RHEA:29251"/>
        <dbReference type="ChEBI" id="CHEBI:15378"/>
        <dbReference type="ChEBI" id="CHEBI:29101"/>
    </reaction>
</comment>
<comment type="subcellular location">
    <subcellularLocation>
        <location evidence="1">Cell inner membrane</location>
        <topology evidence="1">Multi-pass membrane protein</topology>
    </subcellularLocation>
    <subcellularLocation>
        <location evidence="7">Cell membrane</location>
        <topology evidence="7">Multi-pass membrane protein</topology>
    </subcellularLocation>
</comment>
<proteinExistence type="inferred from homology"/>
<keyword evidence="7" id="KW-0915">Sodium</keyword>
<name>A0A975ATR5_9GAMM</name>
<dbReference type="NCBIfam" id="TIGR00773">
    <property type="entry name" value="NhaA"/>
    <property type="match status" value="1"/>
</dbReference>
<accession>A0A975ATR5</accession>
<dbReference type="RefSeq" id="WP_200616285.1">
    <property type="nucleotide sequence ID" value="NZ_CP071518.1"/>
</dbReference>
<feature type="transmembrane region" description="Helical" evidence="7">
    <location>
        <begin position="76"/>
        <end position="96"/>
    </location>
</feature>
<keyword evidence="7" id="KW-0050">Antiport</keyword>
<organism evidence="8 9">
    <name type="scientific">Agrilutibacter solisilvae</name>
    <dbReference type="NCBI Taxonomy" id="2763317"/>
    <lineage>
        <taxon>Bacteria</taxon>
        <taxon>Pseudomonadati</taxon>
        <taxon>Pseudomonadota</taxon>
        <taxon>Gammaproteobacteria</taxon>
        <taxon>Lysobacterales</taxon>
        <taxon>Lysobacteraceae</taxon>
        <taxon>Agrilutibacter</taxon>
    </lineage>
</organism>
<dbReference type="Gene3D" id="1.20.1530.10">
    <property type="entry name" value="Na+/H+ antiporter like domain"/>
    <property type="match status" value="1"/>
</dbReference>
<keyword evidence="3 7" id="KW-0812">Transmembrane</keyword>
<evidence type="ECO:0000313" key="8">
    <source>
        <dbReference type="EMBL" id="QSX79598.1"/>
    </source>
</evidence>
<feature type="transmembrane region" description="Helical" evidence="7">
    <location>
        <begin position="111"/>
        <end position="131"/>
    </location>
</feature>
<dbReference type="EMBL" id="CP071518">
    <property type="protein sequence ID" value="QSX79598.1"/>
    <property type="molecule type" value="Genomic_DNA"/>
</dbReference>
<keyword evidence="6 7" id="KW-0739">Sodium transport</keyword>
<keyword evidence="2 7" id="KW-1003">Cell membrane</keyword>
<dbReference type="GO" id="GO:0006885">
    <property type="term" value="P:regulation of pH"/>
    <property type="evidence" value="ECO:0007669"/>
    <property type="project" value="UniProtKB-UniRule"/>
</dbReference>
<dbReference type="PANTHER" id="PTHR30341">
    <property type="entry name" value="SODIUM ION/PROTON ANTIPORTER NHAA-RELATED"/>
    <property type="match status" value="1"/>
</dbReference>
<keyword evidence="4 7" id="KW-1133">Transmembrane helix</keyword>
<feature type="transmembrane region" description="Helical" evidence="7">
    <location>
        <begin position="25"/>
        <end position="47"/>
    </location>
</feature>
<feature type="transmembrane region" description="Helical" evidence="7">
    <location>
        <begin position="143"/>
        <end position="162"/>
    </location>
</feature>
<dbReference type="GO" id="GO:0015385">
    <property type="term" value="F:sodium:proton antiporter activity"/>
    <property type="evidence" value="ECO:0007669"/>
    <property type="project" value="UniProtKB-UniRule"/>
</dbReference>
<gene>
    <name evidence="7 8" type="primary">nhaA</name>
    <name evidence="8" type="ORF">I8J32_007050</name>
</gene>
<dbReference type="PANTHER" id="PTHR30341:SF0">
    <property type="entry name" value="NA(+)_H(+) ANTIPORTER NHAA"/>
    <property type="match status" value="1"/>
</dbReference>
<reference evidence="8 9" key="1">
    <citation type="submission" date="2021-03" db="EMBL/GenBank/DDBJ databases">
        <title>Lysobacter sp. nov. isolated from soil of gangwondo yeongwol, south Korea.</title>
        <authorList>
            <person name="Kim K.R."/>
            <person name="Kim K.H."/>
            <person name="Jeon C.O."/>
        </authorList>
    </citation>
    <scope>NUCLEOTIDE SEQUENCE [LARGE SCALE GENOMIC DNA]</scope>
    <source>
        <strain evidence="8 9">R19</strain>
    </source>
</reference>
<keyword evidence="5 7" id="KW-0472">Membrane</keyword>
<keyword evidence="9" id="KW-1185">Reference proteome</keyword>
<dbReference type="NCBIfam" id="NF007111">
    <property type="entry name" value="PRK09560.1"/>
    <property type="match status" value="1"/>
</dbReference>
<keyword evidence="7" id="KW-0813">Transport</keyword>
<feature type="transmembrane region" description="Helical" evidence="7">
    <location>
        <begin position="198"/>
        <end position="214"/>
    </location>
</feature>
<comment type="similarity">
    <text evidence="7">Belongs to the NhaA Na(+)/H(+) (TC 2.A.33) antiporter family.</text>
</comment>
<feature type="transmembrane region" description="Helical" evidence="7">
    <location>
        <begin position="384"/>
        <end position="402"/>
    </location>
</feature>
<dbReference type="GO" id="GO:0005886">
    <property type="term" value="C:plasma membrane"/>
    <property type="evidence" value="ECO:0007669"/>
    <property type="project" value="UniProtKB-SubCell"/>
</dbReference>
<dbReference type="AlphaFoldDB" id="A0A975ATR5"/>
<sequence>MSEPPHAPHGAVFHLPRALRSLVEFFRLEAAGGITLIAAAALALAIANSPWVHQYAAVRDMTIQLGTGEVRLAKPLLLWVNDGLMAIFFLLVALEIKRETLSGQLAGRERLILPLVCACAGVAVPALFFIALNHDDPGAMRGWAVPTATDIAFALGVLALLGPRVPVGMKLLLSTIAVVDDLIAIVIIALFYSHGLSLPAVGLAAAVLAAMALLNRRRVLALWPYLLLGLVLWVCVLKSGVHATLAGVATGLMIPHVDPRNAISDEVEHSPLETLEHALHPWVAFAILPVFAFLNAGLPLGGLRAEDALAMLPLGIALGLVLGKPIGIVGAAWAMRALGWARFPAGMDGRAMLGLGMLCGIGFTMSLFIASLAYAERWRYDESVLGVLGASLIAAVLGGLWLRAVLPPRVPAPAAEERTSAIPDGPERE</sequence>
<protein>
    <recommendedName>
        <fullName evidence="7">Na(+)/H(+) antiporter NhaA</fullName>
    </recommendedName>
    <alternativeName>
        <fullName evidence="7">Sodium/proton antiporter NhaA</fullName>
    </alternativeName>
</protein>
<dbReference type="KEGG" id="lsf:I8J32_007050"/>
<evidence type="ECO:0000256" key="7">
    <source>
        <dbReference type="HAMAP-Rule" id="MF_01844"/>
    </source>
</evidence>
<evidence type="ECO:0000313" key="9">
    <source>
        <dbReference type="Proteomes" id="UP000639274"/>
    </source>
</evidence>
<feature type="transmembrane region" description="Helical" evidence="7">
    <location>
        <begin position="279"/>
        <end position="298"/>
    </location>
</feature>
<evidence type="ECO:0000256" key="3">
    <source>
        <dbReference type="ARBA" id="ARBA00022692"/>
    </source>
</evidence>
<feature type="transmembrane region" description="Helical" evidence="7">
    <location>
        <begin position="226"/>
        <end position="254"/>
    </location>
</feature>
<comment type="function">
    <text evidence="7">Na(+)/H(+) antiporter that extrudes sodium in exchange for external protons.</text>
</comment>
<dbReference type="HAMAP" id="MF_01844">
    <property type="entry name" value="NhaA"/>
    <property type="match status" value="1"/>
</dbReference>
<evidence type="ECO:0000256" key="5">
    <source>
        <dbReference type="ARBA" id="ARBA00023136"/>
    </source>
</evidence>
<keyword evidence="7" id="KW-0406">Ion transport</keyword>
<dbReference type="InterPro" id="IPR023171">
    <property type="entry name" value="Na/H_antiporter_dom_sf"/>
</dbReference>
<dbReference type="NCBIfam" id="NF007112">
    <property type="entry name" value="PRK09561.1"/>
    <property type="match status" value="1"/>
</dbReference>
<evidence type="ECO:0000256" key="1">
    <source>
        <dbReference type="ARBA" id="ARBA00004429"/>
    </source>
</evidence>
<dbReference type="Proteomes" id="UP000639274">
    <property type="component" value="Chromosome"/>
</dbReference>